<evidence type="ECO:0000313" key="2">
    <source>
        <dbReference type="Proteomes" id="UP001057233"/>
    </source>
</evidence>
<proteinExistence type="predicted"/>
<sequence length="149" mass="17092">MARRKPEYVFDEKTGLPNYKRPWDFTVPTYPEIVHAKDSTTDRRPTGQLELVLDKVVKFVIVNGLGELMTAENLARWAAGADGFAASSSSVGRILHLWQDIDYAVVEERPLRFVTFTTLGLEVGLDEIHRRIRRKAKSEEAARYRESRK</sequence>
<reference evidence="1" key="1">
    <citation type="submission" date="2022-04" db="EMBL/GenBank/DDBJ databases">
        <authorList>
            <person name="Hwangbo M."/>
            <person name="Wang B."/>
            <person name="Gill J.J."/>
            <person name="Chu K.-H."/>
            <person name="Young R."/>
        </authorList>
    </citation>
    <scope>NUCLEOTIDE SEQUENCE</scope>
</reference>
<accession>A0A9E7LBM7</accession>
<evidence type="ECO:0000313" key="1">
    <source>
        <dbReference type="EMBL" id="URG17426.1"/>
    </source>
</evidence>
<dbReference type="Proteomes" id="UP001057233">
    <property type="component" value="Segment"/>
</dbReference>
<keyword evidence="2" id="KW-1185">Reference proteome</keyword>
<gene>
    <name evidence="1" type="ORF">Mbo2_056</name>
</gene>
<name>A0A9E7LBM7_9CAUD</name>
<organism evidence="1 2">
    <name type="scientific">Rhodococcus phage Mbo2</name>
    <dbReference type="NCBI Taxonomy" id="2936911"/>
    <lineage>
        <taxon>Viruses</taxon>
        <taxon>Duplodnaviria</taxon>
        <taxon>Heunggongvirae</taxon>
        <taxon>Uroviricota</taxon>
        <taxon>Caudoviricetes</taxon>
        <taxon>Caudoviricetes incertae sedis</taxon>
        <taxon>Mboduovirus</taxon>
        <taxon>Mboduovirus mbo2</taxon>
    </lineage>
</organism>
<protein>
    <submittedName>
        <fullName evidence="1">Uncharacterized protein</fullName>
    </submittedName>
</protein>
<dbReference type="EMBL" id="ON191531">
    <property type="protein sequence ID" value="URG17426.1"/>
    <property type="molecule type" value="Genomic_DNA"/>
</dbReference>